<proteinExistence type="predicted"/>
<feature type="transmembrane region" description="Helical" evidence="5">
    <location>
        <begin position="34"/>
        <end position="50"/>
    </location>
</feature>
<gene>
    <name evidence="7" type="ORF">GCM10008983_05060</name>
</gene>
<keyword evidence="4 5" id="KW-0472">Membrane</keyword>
<dbReference type="Proteomes" id="UP001501459">
    <property type="component" value="Unassembled WGS sequence"/>
</dbReference>
<protein>
    <recommendedName>
        <fullName evidence="6">DUF1232 domain-containing protein</fullName>
    </recommendedName>
</protein>
<dbReference type="Pfam" id="PF06803">
    <property type="entry name" value="DUF1232"/>
    <property type="match status" value="1"/>
</dbReference>
<evidence type="ECO:0000259" key="6">
    <source>
        <dbReference type="Pfam" id="PF06803"/>
    </source>
</evidence>
<evidence type="ECO:0000256" key="3">
    <source>
        <dbReference type="ARBA" id="ARBA00022989"/>
    </source>
</evidence>
<comment type="caution">
    <text evidence="7">The sequence shown here is derived from an EMBL/GenBank/DDBJ whole genome shotgun (WGS) entry which is preliminary data.</text>
</comment>
<dbReference type="RefSeq" id="WP_343750974.1">
    <property type="nucleotide sequence ID" value="NZ_BAAADM010000008.1"/>
</dbReference>
<feature type="domain" description="DUF1232" evidence="6">
    <location>
        <begin position="36"/>
        <end position="71"/>
    </location>
</feature>
<evidence type="ECO:0000256" key="1">
    <source>
        <dbReference type="ARBA" id="ARBA00004127"/>
    </source>
</evidence>
<evidence type="ECO:0000256" key="5">
    <source>
        <dbReference type="SAM" id="Phobius"/>
    </source>
</evidence>
<name>A0ABN0Z3G5_9BACI</name>
<keyword evidence="8" id="KW-1185">Reference proteome</keyword>
<keyword evidence="3 5" id="KW-1133">Transmembrane helix</keyword>
<sequence>MRKFAKRIRFLFRFHKSIPFLKDFFLSNEVKKRTKWFYLLLIIGYGLFPFDFIPDFFYMVGIFDDITVAVFLLQRMVQAAPDSLKEKHGFD</sequence>
<comment type="subcellular location">
    <subcellularLocation>
        <location evidence="1">Endomembrane system</location>
        <topology evidence="1">Multi-pass membrane protein</topology>
    </subcellularLocation>
</comment>
<evidence type="ECO:0000256" key="4">
    <source>
        <dbReference type="ARBA" id="ARBA00023136"/>
    </source>
</evidence>
<keyword evidence="2 5" id="KW-0812">Transmembrane</keyword>
<evidence type="ECO:0000313" key="8">
    <source>
        <dbReference type="Proteomes" id="UP001501459"/>
    </source>
</evidence>
<dbReference type="EMBL" id="BAAADM010000008">
    <property type="protein sequence ID" value="GAA0431479.1"/>
    <property type="molecule type" value="Genomic_DNA"/>
</dbReference>
<reference evidence="7 8" key="1">
    <citation type="journal article" date="2019" name="Int. J. Syst. Evol. Microbiol.">
        <title>The Global Catalogue of Microorganisms (GCM) 10K type strain sequencing project: providing services to taxonomists for standard genome sequencing and annotation.</title>
        <authorList>
            <consortium name="The Broad Institute Genomics Platform"/>
            <consortium name="The Broad Institute Genome Sequencing Center for Infectious Disease"/>
            <person name="Wu L."/>
            <person name="Ma J."/>
        </authorList>
    </citation>
    <scope>NUCLEOTIDE SEQUENCE [LARGE SCALE GENOMIC DNA]</scope>
    <source>
        <strain evidence="7 8">JCM 12149</strain>
    </source>
</reference>
<evidence type="ECO:0000256" key="2">
    <source>
        <dbReference type="ARBA" id="ARBA00022692"/>
    </source>
</evidence>
<accession>A0ABN0Z3G5</accession>
<organism evidence="7 8">
    <name type="scientific">Lentibacillus halophilus</name>
    <dbReference type="NCBI Taxonomy" id="295065"/>
    <lineage>
        <taxon>Bacteria</taxon>
        <taxon>Bacillati</taxon>
        <taxon>Bacillota</taxon>
        <taxon>Bacilli</taxon>
        <taxon>Bacillales</taxon>
        <taxon>Bacillaceae</taxon>
        <taxon>Lentibacillus</taxon>
    </lineage>
</organism>
<dbReference type="InterPro" id="IPR010652">
    <property type="entry name" value="DUF1232"/>
</dbReference>
<evidence type="ECO:0000313" key="7">
    <source>
        <dbReference type="EMBL" id="GAA0431479.1"/>
    </source>
</evidence>